<dbReference type="EMBL" id="CABIKM010000055">
    <property type="protein sequence ID" value="VUZ86393.1"/>
    <property type="molecule type" value="Genomic_DNA"/>
</dbReference>
<evidence type="ECO:0008006" key="3">
    <source>
        <dbReference type="Google" id="ProtNLM"/>
    </source>
</evidence>
<organism evidence="1 2">
    <name type="scientific">Candidatus Methylomirabilis lanthanidiphila</name>
    <dbReference type="NCBI Taxonomy" id="2211376"/>
    <lineage>
        <taxon>Bacteria</taxon>
        <taxon>Candidatus Methylomirabilota</taxon>
        <taxon>Candidatus Methylomirabilia</taxon>
        <taxon>Candidatus Methylomirabilales</taxon>
        <taxon>Candidatus Methylomirabilaceae</taxon>
        <taxon>Candidatus Methylomirabilis</taxon>
    </lineage>
</organism>
<gene>
    <name evidence="1" type="ORF">MELA_02796</name>
</gene>
<name>A0A564ZMF7_9BACT</name>
<evidence type="ECO:0000313" key="1">
    <source>
        <dbReference type="EMBL" id="VUZ86393.1"/>
    </source>
</evidence>
<dbReference type="Proteomes" id="UP000334340">
    <property type="component" value="Unassembled WGS sequence"/>
</dbReference>
<dbReference type="InterPro" id="IPR007460">
    <property type="entry name" value="BrnT_toxin"/>
</dbReference>
<evidence type="ECO:0000313" key="2">
    <source>
        <dbReference type="Proteomes" id="UP000334340"/>
    </source>
</evidence>
<accession>A0A564ZMF7</accession>
<sequence>MRFTWGQRKGDANYRERGFDFEFASLIFDGPILVVEDTRRDYGERRFVAIGLADGLHLTVVFTDRAGARGEITRRVISARQSNRRERNRYDQAVKQE</sequence>
<protein>
    <recommendedName>
        <fullName evidence="3">BrnT family toxin</fullName>
    </recommendedName>
</protein>
<proteinExistence type="predicted"/>
<reference evidence="1 2" key="1">
    <citation type="submission" date="2019-07" db="EMBL/GenBank/DDBJ databases">
        <authorList>
            <person name="Cremers G."/>
        </authorList>
    </citation>
    <scope>NUCLEOTIDE SEQUENCE [LARGE SCALE GENOMIC DNA]</scope>
</reference>
<dbReference type="AlphaFoldDB" id="A0A564ZMF7"/>
<dbReference type="Pfam" id="PF04365">
    <property type="entry name" value="BrnT_toxin"/>
    <property type="match status" value="1"/>
</dbReference>
<dbReference type="InterPro" id="IPR038573">
    <property type="entry name" value="BrnT_sf"/>
</dbReference>
<keyword evidence="2" id="KW-1185">Reference proteome</keyword>
<dbReference type="Gene3D" id="3.10.450.530">
    <property type="entry name" value="Ribonuclease toxin, BrnT, of type II toxin-antitoxin system"/>
    <property type="match status" value="1"/>
</dbReference>